<accession>A0AAE3GF27</accession>
<feature type="domain" description="Beta-ketoacyl synthase-like N-terminal" evidence="1">
    <location>
        <begin position="52"/>
        <end position="182"/>
    </location>
</feature>
<evidence type="ECO:0000259" key="1">
    <source>
        <dbReference type="Pfam" id="PF00109"/>
    </source>
</evidence>
<name>A0AAE3GF27_9PSEU</name>
<comment type="caution">
    <text evidence="2">The sequence shown here is derived from an EMBL/GenBank/DDBJ whole genome shotgun (WGS) entry which is preliminary data.</text>
</comment>
<dbReference type="InterPro" id="IPR014030">
    <property type="entry name" value="Ketoacyl_synth_N"/>
</dbReference>
<reference evidence="2" key="1">
    <citation type="submission" date="2022-06" db="EMBL/GenBank/DDBJ databases">
        <title>Genomic Encyclopedia of Archaeal and Bacterial Type Strains, Phase II (KMG-II): from individual species to whole genera.</title>
        <authorList>
            <person name="Goeker M."/>
        </authorList>
    </citation>
    <scope>NUCLEOTIDE SEQUENCE</scope>
    <source>
        <strain evidence="2">DSM 43935</strain>
    </source>
</reference>
<dbReference type="AlphaFoldDB" id="A0AAE3GF27"/>
<dbReference type="EMBL" id="JAMTCK010000009">
    <property type="protein sequence ID" value="MCP2167072.1"/>
    <property type="molecule type" value="Genomic_DNA"/>
</dbReference>
<dbReference type="Pfam" id="PF00109">
    <property type="entry name" value="ketoacyl-synt"/>
    <property type="match status" value="1"/>
</dbReference>
<protein>
    <submittedName>
        <fullName evidence="2">3-oxoacyl-[acyl-carrier-protein] synthase II</fullName>
    </submittedName>
</protein>
<dbReference type="InterPro" id="IPR016039">
    <property type="entry name" value="Thiolase-like"/>
</dbReference>
<organism evidence="2 3">
    <name type="scientific">Goodfellowiella coeruleoviolacea</name>
    <dbReference type="NCBI Taxonomy" id="334858"/>
    <lineage>
        <taxon>Bacteria</taxon>
        <taxon>Bacillati</taxon>
        <taxon>Actinomycetota</taxon>
        <taxon>Actinomycetes</taxon>
        <taxon>Pseudonocardiales</taxon>
        <taxon>Pseudonocardiaceae</taxon>
        <taxon>Goodfellowiella</taxon>
    </lineage>
</organism>
<dbReference type="GO" id="GO:0016746">
    <property type="term" value="F:acyltransferase activity"/>
    <property type="evidence" value="ECO:0007669"/>
    <property type="project" value="InterPro"/>
</dbReference>
<proteinExistence type="predicted"/>
<evidence type="ECO:0000313" key="3">
    <source>
        <dbReference type="Proteomes" id="UP001206128"/>
    </source>
</evidence>
<dbReference type="SUPFAM" id="SSF53901">
    <property type="entry name" value="Thiolase-like"/>
    <property type="match status" value="1"/>
</dbReference>
<dbReference type="RefSeq" id="WP_253773590.1">
    <property type="nucleotide sequence ID" value="NZ_JAMTCK010000009.1"/>
</dbReference>
<dbReference type="Proteomes" id="UP001206128">
    <property type="component" value="Unassembled WGS sequence"/>
</dbReference>
<evidence type="ECO:0000313" key="2">
    <source>
        <dbReference type="EMBL" id="MCP2167072.1"/>
    </source>
</evidence>
<keyword evidence="3" id="KW-1185">Reference proteome</keyword>
<gene>
    <name evidence="2" type="ORF">LX83_003945</name>
</gene>
<dbReference type="Gene3D" id="3.40.47.10">
    <property type="match status" value="1"/>
</dbReference>
<sequence>MSTPVITAWSAVSAFGIGRAAFDTGLAAPVGGVAGNADTREVPGFDIRDVLGPRGTRSMDRLTGLTLAAVAELVGEHAAVAEGTDTALVLGTTTGSAQSAMAFTRSSLEAERPFYVDPAVVPNGVMNRAAGQAAIRHRLIGPNTTIAGGRVAALQALQYAGRLLGAGRAGTVLAGGVEELTPARLWLERNSAQGRHGVIGEGGAFFAVTTDARHALADVLAVRSLALAGDDQEKAMRRCVTAALARAGVPAAEVWAVAPGNSTVELFDDAVVIAPEDRLGETGAASGALQLAAVLSTAARTPGAAGRIAVIASVEHGAVVACAVLRLRGRS</sequence>